<dbReference type="EMBL" id="JAHXZJ010002237">
    <property type="protein sequence ID" value="KAH0546665.1"/>
    <property type="molecule type" value="Genomic_DNA"/>
</dbReference>
<evidence type="ECO:0000313" key="3">
    <source>
        <dbReference type="EMBL" id="KAH0546665.1"/>
    </source>
</evidence>
<organism evidence="3 4">
    <name type="scientific">Cotesia glomerata</name>
    <name type="common">Lepidopteran parasitic wasp</name>
    <name type="synonym">Apanteles glomeratus</name>
    <dbReference type="NCBI Taxonomy" id="32391"/>
    <lineage>
        <taxon>Eukaryota</taxon>
        <taxon>Metazoa</taxon>
        <taxon>Ecdysozoa</taxon>
        <taxon>Arthropoda</taxon>
        <taxon>Hexapoda</taxon>
        <taxon>Insecta</taxon>
        <taxon>Pterygota</taxon>
        <taxon>Neoptera</taxon>
        <taxon>Endopterygota</taxon>
        <taxon>Hymenoptera</taxon>
        <taxon>Apocrita</taxon>
        <taxon>Ichneumonoidea</taxon>
        <taxon>Braconidae</taxon>
        <taxon>Microgastrinae</taxon>
        <taxon>Cotesia</taxon>
    </lineage>
</organism>
<accession>A0AAV7I7D1</accession>
<dbReference type="SUPFAM" id="SSF56219">
    <property type="entry name" value="DNase I-like"/>
    <property type="match status" value="1"/>
</dbReference>
<evidence type="ECO:0008006" key="5">
    <source>
        <dbReference type="Google" id="ProtNLM"/>
    </source>
</evidence>
<sequence length="422" mass="47724">MGEHQKILYSLFEKLEKWREEDRQHLDKLKTELSNRISASNDENRKHIDAIKKELLDKNEALETEISPLRARIEKAHNASLASLLPPNKSTTPPSDIAIKSSINTIEKHLRRNNIVIRGLNFNKTNPANSVNTFLDEHFHIKNCLSGVSVLGWSPATKPNNQLGHASGGLVSLVHSSAENQILHSSHHWIISKVCTCNLTIIATFVYISPDTDLKKGLEELQTIIDEICESPTFDIFIIAGDFNKRLGSLGFLSLEDLNALSLFNSRSSLDNSVNQRELGIKEACTFCNMNSRSRPIRKPANKPCQDQLAWSVHFNNKIEYFALLKMKKEEYHKQIRIQFNNVNNPKEFWKAIKTARGYTSRPVTITIPEWEKFYANMFPPRSAFEGPFSGSENPELDSTSPSKNFSSASTKPSKANHLAQT</sequence>
<evidence type="ECO:0000256" key="2">
    <source>
        <dbReference type="SAM" id="MobiDB-lite"/>
    </source>
</evidence>
<comment type="caution">
    <text evidence="3">The sequence shown here is derived from an EMBL/GenBank/DDBJ whole genome shotgun (WGS) entry which is preliminary data.</text>
</comment>
<proteinExistence type="predicted"/>
<name>A0AAV7I7D1_COTGL</name>
<feature type="region of interest" description="Disordered" evidence="2">
    <location>
        <begin position="386"/>
        <end position="422"/>
    </location>
</feature>
<reference evidence="3 4" key="1">
    <citation type="journal article" date="2021" name="J. Hered.">
        <title>A chromosome-level genome assembly of the parasitoid wasp, Cotesia glomerata (Hymenoptera: Braconidae).</title>
        <authorList>
            <person name="Pinto B.J."/>
            <person name="Weis J.J."/>
            <person name="Gamble T."/>
            <person name="Ode P.J."/>
            <person name="Paul R."/>
            <person name="Zaspel J.M."/>
        </authorList>
    </citation>
    <scope>NUCLEOTIDE SEQUENCE [LARGE SCALE GENOMIC DNA]</scope>
    <source>
        <strain evidence="3">CgM1</strain>
    </source>
</reference>
<dbReference type="AlphaFoldDB" id="A0AAV7I7D1"/>
<gene>
    <name evidence="3" type="ORF">KQX54_013294</name>
</gene>
<keyword evidence="4" id="KW-1185">Reference proteome</keyword>
<feature type="compositionally biased region" description="Polar residues" evidence="2">
    <location>
        <begin position="391"/>
        <end position="422"/>
    </location>
</feature>
<feature type="coiled-coil region" evidence="1">
    <location>
        <begin position="45"/>
        <end position="72"/>
    </location>
</feature>
<evidence type="ECO:0000313" key="4">
    <source>
        <dbReference type="Proteomes" id="UP000826195"/>
    </source>
</evidence>
<keyword evidence="1" id="KW-0175">Coiled coil</keyword>
<dbReference type="Gene3D" id="3.60.10.10">
    <property type="entry name" value="Endonuclease/exonuclease/phosphatase"/>
    <property type="match status" value="1"/>
</dbReference>
<protein>
    <recommendedName>
        <fullName evidence="5">Endonuclease/exonuclease/phosphatase domain-containing protein</fullName>
    </recommendedName>
</protein>
<dbReference type="InterPro" id="IPR036691">
    <property type="entry name" value="Endo/exonu/phosph_ase_sf"/>
</dbReference>
<evidence type="ECO:0000256" key="1">
    <source>
        <dbReference type="SAM" id="Coils"/>
    </source>
</evidence>
<dbReference type="Proteomes" id="UP000826195">
    <property type="component" value="Unassembled WGS sequence"/>
</dbReference>